<reference evidence="15 16" key="1">
    <citation type="submission" date="2016-10" db="EMBL/GenBank/DDBJ databases">
        <authorList>
            <person name="de Groot N.N."/>
        </authorList>
    </citation>
    <scope>NUCLEOTIDE SEQUENCE [LARGE SCALE GENOMIC DNA]</scope>
    <source>
        <strain evidence="15 16">CGMCC 1.9109</strain>
    </source>
</reference>
<evidence type="ECO:0000256" key="11">
    <source>
        <dbReference type="PROSITE-ProRule" id="PRU01360"/>
    </source>
</evidence>
<dbReference type="Pfam" id="PF00593">
    <property type="entry name" value="TonB_dep_Rec_b-barrel"/>
    <property type="match status" value="1"/>
</dbReference>
<dbReference type="Proteomes" id="UP000183685">
    <property type="component" value="Unassembled WGS sequence"/>
</dbReference>
<proteinExistence type="inferred from homology"/>
<feature type="domain" description="TonB-dependent receptor plug" evidence="14">
    <location>
        <begin position="84"/>
        <end position="191"/>
    </location>
</feature>
<dbReference type="PROSITE" id="PS52016">
    <property type="entry name" value="TONB_DEPENDENT_REC_3"/>
    <property type="match status" value="1"/>
</dbReference>
<dbReference type="GO" id="GO:0009279">
    <property type="term" value="C:cell outer membrane"/>
    <property type="evidence" value="ECO:0007669"/>
    <property type="project" value="UniProtKB-SubCell"/>
</dbReference>
<dbReference type="STRING" id="637679.GCA_001550055_01600"/>
<evidence type="ECO:0000256" key="7">
    <source>
        <dbReference type="ARBA" id="ARBA00023065"/>
    </source>
</evidence>
<sequence length="799" mass="87685">MNMKKNEELVLPVSGLSSRPSRGAVRATRLIDRIGFFPMLLGTASLLAAAPAIAQEGSADSSDDFSFVIEEVIVTAKKRESNLKDEAVSAVAFGRDKILDLGMDSLSDLSARSGPLNIPDFTDLKLGPTTLRGVFGSTFTAAQEDPVAKYVDEVFLGSGASSNIELFDIQRIEVLRGPQGTFFGRNSVGGAIVITTNRPVHDFAVTGLVEFGNYDHRKVEAVINVPVVTDTLAVRLAAQYRSRDGYEYNEFLDERVNSSESKALRGSLLYTPSDAYEAFVSIDYRDVGDQYSNAHEVIALNDEFPPVVDPATGEAVLGPDGNPIPDVTGNLFLAGVLGFLGGDPVELNTNPTDRVVRQDQLGVERLDGWGLALRQQLRLSDTLDLVSVSSYREHEYFNIGDSDASPLQFVVDGSPETAERFSQELRVSCDCDNGLAWTVGGYYYYQNTDNGNTIQLGPDIAPVLVGNPNVTEIDISQNGVVELNSYAAFAHISYPISSRLTFELGGRYTYETKSIDYTLADPTGFVIGPSVQFENSENWSAFTPSFALSMKWTEDLMTYAKVSKAYKSGGFNDGLGASQEPFGPEELWSYELGVKLAAFDQRLSVNLDVFQMDWSELQLRVDNLETPQLDIFTTNAGSAKSRGVELETVTALFDHLMVGFNYSYVDLDYDDSIIAGLQQPLKEQVYSPKHTINLFADYYADLGNWGEAVVSGEWIRKSRDFLTVDGRPNSLVPGHSLLNARVKLDLNALPFDITFWGENLTDKVVMNRIIGLINNPLISQDLAGLSAPRRVGVRLNFEF</sequence>
<dbReference type="InterPro" id="IPR036942">
    <property type="entry name" value="Beta-barrel_TonB_sf"/>
</dbReference>
<evidence type="ECO:0000313" key="15">
    <source>
        <dbReference type="EMBL" id="SDE71192.1"/>
    </source>
</evidence>
<dbReference type="InterPro" id="IPR000531">
    <property type="entry name" value="Beta-barrel_TonB"/>
</dbReference>
<keyword evidence="10 11" id="KW-0998">Cell outer membrane</keyword>
<evidence type="ECO:0000256" key="3">
    <source>
        <dbReference type="ARBA" id="ARBA00022452"/>
    </source>
</evidence>
<dbReference type="InterPro" id="IPR039426">
    <property type="entry name" value="TonB-dep_rcpt-like"/>
</dbReference>
<keyword evidence="3 11" id="KW-1134">Transmembrane beta strand</keyword>
<protein>
    <submittedName>
        <fullName evidence="15">TonB-dependent Receptor Plug Domain</fullName>
    </submittedName>
</protein>
<dbReference type="SUPFAM" id="SSF56935">
    <property type="entry name" value="Porins"/>
    <property type="match status" value="1"/>
</dbReference>
<evidence type="ECO:0000256" key="8">
    <source>
        <dbReference type="ARBA" id="ARBA00023077"/>
    </source>
</evidence>
<dbReference type="Gene3D" id="2.40.170.20">
    <property type="entry name" value="TonB-dependent receptor, beta-barrel domain"/>
    <property type="match status" value="2"/>
</dbReference>
<dbReference type="EMBL" id="FNAK01000009">
    <property type="protein sequence ID" value="SDE71192.1"/>
    <property type="molecule type" value="Genomic_DNA"/>
</dbReference>
<dbReference type="InterPro" id="IPR012910">
    <property type="entry name" value="Plug_dom"/>
</dbReference>
<keyword evidence="5 11" id="KW-0812">Transmembrane</keyword>
<evidence type="ECO:0000256" key="1">
    <source>
        <dbReference type="ARBA" id="ARBA00004571"/>
    </source>
</evidence>
<evidence type="ECO:0000259" key="13">
    <source>
        <dbReference type="Pfam" id="PF00593"/>
    </source>
</evidence>
<dbReference type="Pfam" id="PF07715">
    <property type="entry name" value="Plug"/>
    <property type="match status" value="1"/>
</dbReference>
<evidence type="ECO:0000256" key="4">
    <source>
        <dbReference type="ARBA" id="ARBA00022496"/>
    </source>
</evidence>
<keyword evidence="9 11" id="KW-0472">Membrane</keyword>
<comment type="similarity">
    <text evidence="11 12">Belongs to the TonB-dependent receptor family.</text>
</comment>
<keyword evidence="15" id="KW-0675">Receptor</keyword>
<evidence type="ECO:0000256" key="5">
    <source>
        <dbReference type="ARBA" id="ARBA00022692"/>
    </source>
</evidence>
<comment type="subcellular location">
    <subcellularLocation>
        <location evidence="1 11">Cell outer membrane</location>
        <topology evidence="1 11">Multi-pass membrane protein</topology>
    </subcellularLocation>
</comment>
<evidence type="ECO:0000256" key="9">
    <source>
        <dbReference type="ARBA" id="ARBA00023136"/>
    </source>
</evidence>
<keyword evidence="2 11" id="KW-0813">Transport</keyword>
<evidence type="ECO:0000256" key="10">
    <source>
        <dbReference type="ARBA" id="ARBA00023237"/>
    </source>
</evidence>
<evidence type="ECO:0000256" key="2">
    <source>
        <dbReference type="ARBA" id="ARBA00022448"/>
    </source>
</evidence>
<dbReference type="GO" id="GO:0006826">
    <property type="term" value="P:iron ion transport"/>
    <property type="evidence" value="ECO:0007669"/>
    <property type="project" value="UniProtKB-KW"/>
</dbReference>
<dbReference type="RefSeq" id="WP_068303598.1">
    <property type="nucleotide sequence ID" value="NZ_FNAK01000009.1"/>
</dbReference>
<dbReference type="AlphaFoldDB" id="A0A1G7F5N1"/>
<accession>A0A1G7F5N1</accession>
<organism evidence="15 16">
    <name type="scientific">Kordiimonas lacus</name>
    <dbReference type="NCBI Taxonomy" id="637679"/>
    <lineage>
        <taxon>Bacteria</taxon>
        <taxon>Pseudomonadati</taxon>
        <taxon>Pseudomonadota</taxon>
        <taxon>Alphaproteobacteria</taxon>
        <taxon>Kordiimonadales</taxon>
        <taxon>Kordiimonadaceae</taxon>
        <taxon>Kordiimonas</taxon>
    </lineage>
</organism>
<keyword evidence="7" id="KW-0406">Ion transport</keyword>
<keyword evidence="16" id="KW-1185">Reference proteome</keyword>
<keyword evidence="8 12" id="KW-0798">TonB box</keyword>
<gene>
    <name evidence="15" type="ORF">SAMN04488071_3629</name>
</gene>
<evidence type="ECO:0000259" key="14">
    <source>
        <dbReference type="Pfam" id="PF07715"/>
    </source>
</evidence>
<keyword evidence="4" id="KW-0410">Iron transport</keyword>
<evidence type="ECO:0000256" key="12">
    <source>
        <dbReference type="RuleBase" id="RU003357"/>
    </source>
</evidence>
<evidence type="ECO:0000256" key="6">
    <source>
        <dbReference type="ARBA" id="ARBA00023004"/>
    </source>
</evidence>
<dbReference type="PANTHER" id="PTHR32552:SF81">
    <property type="entry name" value="TONB-DEPENDENT OUTER MEMBRANE RECEPTOR"/>
    <property type="match status" value="1"/>
</dbReference>
<evidence type="ECO:0000313" key="16">
    <source>
        <dbReference type="Proteomes" id="UP000183685"/>
    </source>
</evidence>
<keyword evidence="6" id="KW-0408">Iron</keyword>
<dbReference type="PANTHER" id="PTHR32552">
    <property type="entry name" value="FERRICHROME IRON RECEPTOR-RELATED"/>
    <property type="match status" value="1"/>
</dbReference>
<name>A0A1G7F5N1_9PROT</name>
<feature type="domain" description="TonB-dependent receptor-like beta-barrel" evidence="13">
    <location>
        <begin position="348"/>
        <end position="760"/>
    </location>
</feature>